<reference evidence="6 7" key="1">
    <citation type="journal article" date="2019" name="Int. J. Syst. Evol. Microbiol.">
        <title>The Global Catalogue of Microorganisms (GCM) 10K type strain sequencing project: providing services to taxonomists for standard genome sequencing and annotation.</title>
        <authorList>
            <consortium name="The Broad Institute Genomics Platform"/>
            <consortium name="The Broad Institute Genome Sequencing Center for Infectious Disease"/>
            <person name="Wu L."/>
            <person name="Ma J."/>
        </authorList>
    </citation>
    <scope>NUCLEOTIDE SEQUENCE [LARGE SCALE GENOMIC DNA]</scope>
    <source>
        <strain evidence="6 7">JCM 11117</strain>
    </source>
</reference>
<evidence type="ECO:0000313" key="6">
    <source>
        <dbReference type="EMBL" id="GAA0930169.1"/>
    </source>
</evidence>
<dbReference type="EMBL" id="BAAAHP010000048">
    <property type="protein sequence ID" value="GAA0930169.1"/>
    <property type="molecule type" value="Genomic_DNA"/>
</dbReference>
<gene>
    <name evidence="6" type="ORF">GCM10009559_17370</name>
</gene>
<dbReference type="InterPro" id="IPR011050">
    <property type="entry name" value="Pectin_lyase_fold/virulence"/>
</dbReference>
<evidence type="ECO:0000256" key="2">
    <source>
        <dbReference type="ARBA" id="ARBA00022737"/>
    </source>
</evidence>
<evidence type="ECO:0000313" key="7">
    <source>
        <dbReference type="Proteomes" id="UP001499967"/>
    </source>
</evidence>
<keyword evidence="3" id="KW-0833">Ubl conjugation pathway</keyword>
<feature type="compositionally biased region" description="Low complexity" evidence="4">
    <location>
        <begin position="55"/>
        <end position="66"/>
    </location>
</feature>
<comment type="pathway">
    <text evidence="1">Protein modification; protein ubiquitination.</text>
</comment>
<evidence type="ECO:0000259" key="5">
    <source>
        <dbReference type="Pfam" id="PF13229"/>
    </source>
</evidence>
<dbReference type="InterPro" id="IPR006626">
    <property type="entry name" value="PbH1"/>
</dbReference>
<evidence type="ECO:0000256" key="1">
    <source>
        <dbReference type="ARBA" id="ARBA00004906"/>
    </source>
</evidence>
<comment type="caution">
    <text evidence="6">The sequence shown here is derived from an EMBL/GenBank/DDBJ whole genome shotgun (WGS) entry which is preliminary data.</text>
</comment>
<dbReference type="RefSeq" id="WP_343940747.1">
    <property type="nucleotide sequence ID" value="NZ_BAAAHP010000048.1"/>
</dbReference>
<dbReference type="PROSITE" id="PS51257">
    <property type="entry name" value="PROKAR_LIPOPROTEIN"/>
    <property type="match status" value="1"/>
</dbReference>
<dbReference type="InterPro" id="IPR022441">
    <property type="entry name" value="Para_beta_helix_rpt-2"/>
</dbReference>
<dbReference type="SUPFAM" id="SSF51126">
    <property type="entry name" value="Pectin lyase-like"/>
    <property type="match status" value="2"/>
</dbReference>
<dbReference type="Proteomes" id="UP001499967">
    <property type="component" value="Unassembled WGS sequence"/>
</dbReference>
<dbReference type="Pfam" id="PF13229">
    <property type="entry name" value="Beta_helix"/>
    <property type="match status" value="1"/>
</dbReference>
<dbReference type="InterPro" id="IPR039448">
    <property type="entry name" value="Beta_helix"/>
</dbReference>
<sequence length="449" mass="47130">MTANRARHTLAALVTGVVAAVLLAGCGAPTPPPLERRDVAAPAASDPAQPCVREAPAADAPAQAEPAGLDARYDPAQGVIDLVAGTGVTLPALAAAVGDPAALQEVAPGEWQLGADLVVRGGAALQISAPEVRWLKLASAPGRFVSLEALGGTLDVTGTCVTSWDEAQGSADTGYDDGRSFLLARDGAQMTITHSELHYLGHGDVESYGLSWRTAGTGGSITDSIVSHLYYGLYTYEVSGLSVLDNEFRDNVLYGIDPHTGSRDLHIERNVVHDNGKHGIILAEDCVDSVIRDNVVYRNAHHGIVLYLRSDRNLVEGNETFDNASQGININESGDNTLRDNRVYDNKESGVGITQLAEGNVVQGNQLRGNQQDGVRVVSESADTAVRGNIIADNARYGLYVDTSGAIDVADNTITDNRDGVMSTGEPVTAAGANDVRGNKESDVVENRG</sequence>
<dbReference type="Gene3D" id="2.160.20.10">
    <property type="entry name" value="Single-stranded right-handed beta-helix, Pectin lyase-like"/>
    <property type="match status" value="1"/>
</dbReference>
<keyword evidence="7" id="KW-1185">Reference proteome</keyword>
<dbReference type="PANTHER" id="PTHR22990:SF15">
    <property type="entry name" value="F-BOX ONLY PROTEIN 10"/>
    <property type="match status" value="1"/>
</dbReference>
<feature type="region of interest" description="Disordered" evidence="4">
    <location>
        <begin position="418"/>
        <end position="449"/>
    </location>
</feature>
<feature type="region of interest" description="Disordered" evidence="4">
    <location>
        <begin position="34"/>
        <end position="66"/>
    </location>
</feature>
<feature type="domain" description="Right handed beta helix" evidence="5">
    <location>
        <begin position="290"/>
        <end position="423"/>
    </location>
</feature>
<name>A0ABN1PLX5_9PSEU</name>
<dbReference type="NCBIfam" id="TIGR03804">
    <property type="entry name" value="para_beta_helix"/>
    <property type="match status" value="3"/>
</dbReference>
<keyword evidence="2" id="KW-0677">Repeat</keyword>
<accession>A0ABN1PLX5</accession>
<feature type="compositionally biased region" description="Basic and acidic residues" evidence="4">
    <location>
        <begin position="437"/>
        <end position="449"/>
    </location>
</feature>
<proteinExistence type="predicted"/>
<protein>
    <recommendedName>
        <fullName evidence="5">Right handed beta helix domain-containing protein</fullName>
    </recommendedName>
</protein>
<dbReference type="SMART" id="SM00710">
    <property type="entry name" value="PbH1"/>
    <property type="match status" value="9"/>
</dbReference>
<evidence type="ECO:0000256" key="3">
    <source>
        <dbReference type="ARBA" id="ARBA00022786"/>
    </source>
</evidence>
<evidence type="ECO:0000256" key="4">
    <source>
        <dbReference type="SAM" id="MobiDB-lite"/>
    </source>
</evidence>
<organism evidence="6 7">
    <name type="scientific">Pseudonocardia zijingensis</name>
    <dbReference type="NCBI Taxonomy" id="153376"/>
    <lineage>
        <taxon>Bacteria</taxon>
        <taxon>Bacillati</taxon>
        <taxon>Actinomycetota</taxon>
        <taxon>Actinomycetes</taxon>
        <taxon>Pseudonocardiales</taxon>
        <taxon>Pseudonocardiaceae</taxon>
        <taxon>Pseudonocardia</taxon>
    </lineage>
</organism>
<dbReference type="InterPro" id="IPR012334">
    <property type="entry name" value="Pectin_lyas_fold"/>
</dbReference>
<dbReference type="InterPro" id="IPR051550">
    <property type="entry name" value="SCF-Subunits/Alg-Epimerases"/>
</dbReference>
<dbReference type="PANTHER" id="PTHR22990">
    <property type="entry name" value="F-BOX ONLY PROTEIN"/>
    <property type="match status" value="1"/>
</dbReference>